<evidence type="ECO:0000256" key="1">
    <source>
        <dbReference type="ARBA" id="ARBA00022737"/>
    </source>
</evidence>
<organism evidence="4 5">
    <name type="scientific">Durusdinium trenchii</name>
    <dbReference type="NCBI Taxonomy" id="1381693"/>
    <lineage>
        <taxon>Eukaryota</taxon>
        <taxon>Sar</taxon>
        <taxon>Alveolata</taxon>
        <taxon>Dinophyceae</taxon>
        <taxon>Suessiales</taxon>
        <taxon>Symbiodiniaceae</taxon>
        <taxon>Durusdinium</taxon>
    </lineage>
</organism>
<evidence type="ECO:0000256" key="2">
    <source>
        <dbReference type="PROSITE-ProRule" id="PRU00708"/>
    </source>
</evidence>
<keyword evidence="1" id="KW-0677">Repeat</keyword>
<proteinExistence type="predicted"/>
<dbReference type="EMBL" id="CAXAMM010000914">
    <property type="protein sequence ID" value="CAK8989592.1"/>
    <property type="molecule type" value="Genomic_DNA"/>
</dbReference>
<dbReference type="InterPro" id="IPR011990">
    <property type="entry name" value="TPR-like_helical_dom_sf"/>
</dbReference>
<feature type="compositionally biased region" description="Polar residues" evidence="3">
    <location>
        <begin position="423"/>
        <end position="436"/>
    </location>
</feature>
<reference evidence="4 5" key="1">
    <citation type="submission" date="2024-02" db="EMBL/GenBank/DDBJ databases">
        <authorList>
            <person name="Chen Y."/>
            <person name="Shah S."/>
            <person name="Dougan E. K."/>
            <person name="Thang M."/>
            <person name="Chan C."/>
        </authorList>
    </citation>
    <scope>NUCLEOTIDE SEQUENCE [LARGE SCALE GENOMIC DNA]</scope>
</reference>
<dbReference type="InterPro" id="IPR002885">
    <property type="entry name" value="PPR_rpt"/>
</dbReference>
<protein>
    <submittedName>
        <fullName evidence="4">Chloroplastic</fullName>
    </submittedName>
</protein>
<dbReference type="Gene3D" id="1.25.40.10">
    <property type="entry name" value="Tetratricopeptide repeat domain"/>
    <property type="match status" value="3"/>
</dbReference>
<keyword evidence="5" id="KW-1185">Reference proteome</keyword>
<feature type="repeat" description="PPR" evidence="2">
    <location>
        <begin position="134"/>
        <end position="168"/>
    </location>
</feature>
<dbReference type="PANTHER" id="PTHR47447">
    <property type="entry name" value="OS03G0856100 PROTEIN"/>
    <property type="match status" value="1"/>
</dbReference>
<feature type="repeat" description="PPR" evidence="2">
    <location>
        <begin position="197"/>
        <end position="231"/>
    </location>
</feature>
<name>A0ABP0HHG8_9DINO</name>
<dbReference type="PROSITE" id="PS51375">
    <property type="entry name" value="PPR"/>
    <property type="match status" value="2"/>
</dbReference>
<feature type="non-terminal residue" evidence="4">
    <location>
        <position position="1"/>
    </location>
</feature>
<feature type="region of interest" description="Disordered" evidence="3">
    <location>
        <begin position="409"/>
        <end position="436"/>
    </location>
</feature>
<sequence>DVAEAQNLVASIRDGSFARAQVTEEVKNLRRSASSLQELTAVAKRSGDLGLWQQGLKVLEEAQELQLTPDMILYSAIMSGCEKSHQWQQVLALWTTATAALAPNSAAVTVALSALGRGSRWQEAIELGQSQQPNVFIQNAIISACERGQQWEQALGILESMRETDIVSFNAAMNACEKAHQWQAALQIFQSISLPPTEITMNTLMSACNRGSQWAAALQLLGEMTVRQLVPTLVSQTLAMAAGLKGSSWAAALQVYDQLPSSARERPAVRTMAMQALGEATAWPEALKLLQLQHRQTDQLCLNAAMRALELSGEWCQALQLLEEMVSLKRFQEVVPLTMAMGACKRAREWAAALWVLQDLMPALQIDTWHEFARRGVFRREAVRNKEQRYVLRCSALILVDFPPPRRAESNFGRRTGRRLGGSESTQEPTVASMSTGLSALLQAQ</sequence>
<evidence type="ECO:0000313" key="4">
    <source>
        <dbReference type="EMBL" id="CAK8989592.1"/>
    </source>
</evidence>
<dbReference type="NCBIfam" id="TIGR00756">
    <property type="entry name" value="PPR"/>
    <property type="match status" value="1"/>
</dbReference>
<gene>
    <name evidence="4" type="ORF">SCF082_LOCUS1876</name>
</gene>
<accession>A0ABP0HHG8</accession>
<evidence type="ECO:0000313" key="5">
    <source>
        <dbReference type="Proteomes" id="UP001642464"/>
    </source>
</evidence>
<comment type="caution">
    <text evidence="4">The sequence shown here is derived from an EMBL/GenBank/DDBJ whole genome shotgun (WGS) entry which is preliminary data.</text>
</comment>
<dbReference type="Proteomes" id="UP001642464">
    <property type="component" value="Unassembled WGS sequence"/>
</dbReference>
<dbReference type="PANTHER" id="PTHR47447:SF17">
    <property type="entry name" value="OS12G0638900 PROTEIN"/>
    <property type="match status" value="1"/>
</dbReference>
<dbReference type="Pfam" id="PF01535">
    <property type="entry name" value="PPR"/>
    <property type="match status" value="3"/>
</dbReference>
<evidence type="ECO:0000256" key="3">
    <source>
        <dbReference type="SAM" id="MobiDB-lite"/>
    </source>
</evidence>